<feature type="domain" description="GTP cyclohydrolase II" evidence="15">
    <location>
        <begin position="208"/>
        <end position="380"/>
    </location>
</feature>
<feature type="binding site" evidence="14">
    <location>
        <position position="143"/>
    </location>
    <ligand>
        <name>Mg(2+)</name>
        <dbReference type="ChEBI" id="CHEBI:18420"/>
        <label>2</label>
    </ligand>
</feature>
<evidence type="ECO:0000256" key="5">
    <source>
        <dbReference type="ARBA" id="ARBA00005520"/>
    </source>
</evidence>
<keyword evidence="11 14" id="KW-0460">Magnesium</keyword>
<evidence type="ECO:0000256" key="8">
    <source>
        <dbReference type="ARBA" id="ARBA00018836"/>
    </source>
</evidence>
<feature type="binding site" evidence="14">
    <location>
        <begin position="27"/>
        <end position="28"/>
    </location>
    <ligand>
        <name>D-ribulose 5-phosphate</name>
        <dbReference type="ChEBI" id="CHEBI:58121"/>
    </ligand>
</feature>
<evidence type="ECO:0000256" key="9">
    <source>
        <dbReference type="ARBA" id="ARBA00022619"/>
    </source>
</evidence>
<dbReference type="SUPFAM" id="SSF55821">
    <property type="entry name" value="YrdC/RibB"/>
    <property type="match status" value="1"/>
</dbReference>
<dbReference type="GO" id="GO:0008686">
    <property type="term" value="F:3,4-dihydroxy-2-butanone-4-phosphate synthase activity"/>
    <property type="evidence" value="ECO:0007669"/>
    <property type="project" value="UniProtKB-UniRule"/>
</dbReference>
<dbReference type="KEGG" id="laq:GLA29479_4282"/>
<dbReference type="UniPathway" id="UPA00275">
    <property type="reaction ID" value="UER00399"/>
</dbReference>
<dbReference type="PATRIC" id="fig|84531.7.peg.4184"/>
<dbReference type="InterPro" id="IPR000422">
    <property type="entry name" value="DHBP_synthase_RibB"/>
</dbReference>
<keyword evidence="9 14" id="KW-0686">Riboflavin biosynthesis</keyword>
<dbReference type="Pfam" id="PF00926">
    <property type="entry name" value="DHBP_synthase"/>
    <property type="match status" value="1"/>
</dbReference>
<feature type="site" description="Essential for catalytic activity" evidence="14">
    <location>
        <position position="126"/>
    </location>
</feature>
<feature type="binding site" evidence="14">
    <location>
        <begin position="140"/>
        <end position="144"/>
    </location>
    <ligand>
        <name>D-ribulose 5-phosphate</name>
        <dbReference type="ChEBI" id="CHEBI:58121"/>
    </ligand>
</feature>
<keyword evidence="10 14" id="KW-0479">Metal-binding</keyword>
<evidence type="ECO:0000256" key="10">
    <source>
        <dbReference type="ARBA" id="ARBA00022723"/>
    </source>
</evidence>
<dbReference type="GO" id="GO:0005829">
    <property type="term" value="C:cytosol"/>
    <property type="evidence" value="ECO:0007669"/>
    <property type="project" value="TreeGrafter"/>
</dbReference>
<evidence type="ECO:0000259" key="15">
    <source>
        <dbReference type="Pfam" id="PF00925"/>
    </source>
</evidence>
<dbReference type="eggNOG" id="COG0108">
    <property type="taxonomic scope" value="Bacteria"/>
</dbReference>
<dbReference type="eggNOG" id="COG0807">
    <property type="taxonomic scope" value="Bacteria"/>
</dbReference>
<comment type="similarity">
    <text evidence="6">In the C-terminal section; belongs to the GTP cyclohydrolase II family.</text>
</comment>
<comment type="function">
    <text evidence="3 14">Catalyzes the conversion of D-ribulose 5-phosphate to formate and 3,4-dihydroxy-2-butanone 4-phosphate.</text>
</comment>
<evidence type="ECO:0000256" key="1">
    <source>
        <dbReference type="ARBA" id="ARBA00000141"/>
    </source>
</evidence>
<feature type="binding site" evidence="14">
    <location>
        <position position="28"/>
    </location>
    <ligand>
        <name>Mg(2+)</name>
        <dbReference type="ChEBI" id="CHEBI:18420"/>
        <label>2</label>
    </ligand>
</feature>
<accession>A0A0S2F714</accession>
<feature type="binding site" evidence="14">
    <location>
        <position position="32"/>
    </location>
    <ligand>
        <name>D-ribulose 5-phosphate</name>
        <dbReference type="ChEBI" id="CHEBI:58121"/>
    </ligand>
</feature>
<dbReference type="RefSeq" id="WP_057916921.1">
    <property type="nucleotide sequence ID" value="NZ_CP011129.1"/>
</dbReference>
<comment type="catalytic activity">
    <reaction evidence="1 14">
        <text>D-ribulose 5-phosphate = (2S)-2-hydroxy-3-oxobutyl phosphate + formate + H(+)</text>
        <dbReference type="Rhea" id="RHEA:18457"/>
        <dbReference type="ChEBI" id="CHEBI:15378"/>
        <dbReference type="ChEBI" id="CHEBI:15740"/>
        <dbReference type="ChEBI" id="CHEBI:58121"/>
        <dbReference type="ChEBI" id="CHEBI:58830"/>
        <dbReference type="EC" id="4.1.99.12"/>
    </reaction>
</comment>
<dbReference type="GO" id="GO:0009231">
    <property type="term" value="P:riboflavin biosynthetic process"/>
    <property type="evidence" value="ECO:0007669"/>
    <property type="project" value="UniProtKB-UniRule"/>
</dbReference>
<evidence type="ECO:0000256" key="14">
    <source>
        <dbReference type="HAMAP-Rule" id="MF_00180"/>
    </source>
</evidence>
<dbReference type="STRING" id="84531.LA76x_1153"/>
<dbReference type="InterPro" id="IPR017945">
    <property type="entry name" value="DHBP_synth_RibB-like_a/b_dom"/>
</dbReference>
<gene>
    <name evidence="14 16" type="primary">ribB</name>
    <name evidence="16" type="ORF">LA76x_1153</name>
</gene>
<evidence type="ECO:0000256" key="4">
    <source>
        <dbReference type="ARBA" id="ARBA00004904"/>
    </source>
</evidence>
<comment type="similarity">
    <text evidence="5">In the N-terminal section; belongs to the DHBP synthase family.</text>
</comment>
<proteinExistence type="inferred from homology"/>
<comment type="cofactor">
    <cofactor evidence="2">
        <name>Mn(2+)</name>
        <dbReference type="ChEBI" id="CHEBI:29035"/>
    </cofactor>
</comment>
<dbReference type="KEGG" id="lab:LA76x_1153"/>
<evidence type="ECO:0000256" key="6">
    <source>
        <dbReference type="ARBA" id="ARBA00008976"/>
    </source>
</evidence>
<keyword evidence="12 14" id="KW-0464">Manganese</keyword>
<dbReference type="HAMAP" id="MF_00180">
    <property type="entry name" value="RibB"/>
    <property type="match status" value="1"/>
</dbReference>
<reference evidence="16 17" key="1">
    <citation type="journal article" date="2015" name="BMC Genomics">
        <title>Comparative genomics and metabolic profiling of the genus Lysobacter.</title>
        <authorList>
            <person name="de Bruijn I."/>
            <person name="Cheng X."/>
            <person name="de Jager V."/>
            <person name="Exposito R.G."/>
            <person name="Watrous J."/>
            <person name="Patel N."/>
            <person name="Postma J."/>
            <person name="Dorrestein P.C."/>
            <person name="Kobayashi D."/>
            <person name="Raaijmakers J.M."/>
        </authorList>
    </citation>
    <scope>NUCLEOTIDE SEQUENCE [LARGE SCALE GENOMIC DNA]</scope>
    <source>
        <strain evidence="16 17">76</strain>
    </source>
</reference>
<dbReference type="AlphaFoldDB" id="A0A0S2F714"/>
<evidence type="ECO:0000256" key="2">
    <source>
        <dbReference type="ARBA" id="ARBA00001936"/>
    </source>
</evidence>
<evidence type="ECO:0000313" key="16">
    <source>
        <dbReference type="EMBL" id="ALN79312.1"/>
    </source>
</evidence>
<dbReference type="PANTHER" id="PTHR21327:SF34">
    <property type="entry name" value="3,4-DIHYDROXY-2-BUTANONE 4-PHOSPHATE SYNTHASE"/>
    <property type="match status" value="1"/>
</dbReference>
<keyword evidence="13 14" id="KW-0456">Lyase</keyword>
<dbReference type="GO" id="GO:0003935">
    <property type="term" value="F:GTP cyclohydrolase II activity"/>
    <property type="evidence" value="ECO:0007669"/>
    <property type="project" value="TreeGrafter"/>
</dbReference>
<dbReference type="GO" id="GO:0030145">
    <property type="term" value="F:manganese ion binding"/>
    <property type="evidence" value="ECO:0007669"/>
    <property type="project" value="UniProtKB-UniRule"/>
</dbReference>
<organism evidence="16 17">
    <name type="scientific">Lysobacter antibioticus</name>
    <dbReference type="NCBI Taxonomy" id="84531"/>
    <lineage>
        <taxon>Bacteria</taxon>
        <taxon>Pseudomonadati</taxon>
        <taxon>Pseudomonadota</taxon>
        <taxon>Gammaproteobacteria</taxon>
        <taxon>Lysobacterales</taxon>
        <taxon>Lysobacteraceae</taxon>
        <taxon>Lysobacter</taxon>
    </lineage>
</organism>
<protein>
    <recommendedName>
        <fullName evidence="8 14">3,4-dihydroxy-2-butanone 4-phosphate synthase</fullName>
        <shortName evidence="14">DHBP synthase</shortName>
        <ecNumber evidence="7 14">4.1.99.12</ecNumber>
    </recommendedName>
</protein>
<evidence type="ECO:0000256" key="3">
    <source>
        <dbReference type="ARBA" id="ARBA00002284"/>
    </source>
</evidence>
<dbReference type="Gene3D" id="3.40.50.10990">
    <property type="entry name" value="GTP cyclohydrolase II"/>
    <property type="match status" value="1"/>
</dbReference>
<comment type="pathway">
    <text evidence="4 14">Cofactor biosynthesis; riboflavin biosynthesis; 2-hydroxy-3-oxobutyl phosphate from D-ribulose 5-phosphate: step 1/1.</text>
</comment>
<dbReference type="NCBIfam" id="TIGR00506">
    <property type="entry name" value="ribB"/>
    <property type="match status" value="1"/>
</dbReference>
<dbReference type="Pfam" id="PF00925">
    <property type="entry name" value="GTP_cyclohydro2"/>
    <property type="match status" value="1"/>
</dbReference>
<dbReference type="SUPFAM" id="SSF142695">
    <property type="entry name" value="RibA-like"/>
    <property type="match status" value="1"/>
</dbReference>
<dbReference type="InterPro" id="IPR036144">
    <property type="entry name" value="RibA-like_sf"/>
</dbReference>
<comment type="similarity">
    <text evidence="14">Belongs to the DHBP synthase family.</text>
</comment>
<dbReference type="PANTHER" id="PTHR21327">
    <property type="entry name" value="GTP CYCLOHYDROLASE II-RELATED"/>
    <property type="match status" value="1"/>
</dbReference>
<dbReference type="EC" id="4.1.99.12" evidence="7 14"/>
<dbReference type="FunFam" id="3.90.870.10:FF:000001">
    <property type="entry name" value="Riboflavin biosynthesis protein RibBA"/>
    <property type="match status" value="1"/>
</dbReference>
<dbReference type="InterPro" id="IPR032677">
    <property type="entry name" value="GTP_cyclohydro_II"/>
</dbReference>
<sequence length="386" mass="41484">MNFATVPELLEEIRAGRMVVIVDDEDRENEGDLIMAAELVRPADINFMVTHARGLVCLSLMRERCLQLGLGPMVRDNTSSHHTNFTVSIEAAEGVTTGISAYDRAHTVRTAVRPDAKPSDLAQPGHIFPLMSQPGGVLSRAGHTEAASDLALLAGLEPAGVLVEVLNADGSMARRPQLEAFAAEHGLKIGSIEELIRYRLATEHTVERVDARTIETEHGPFRLLSYRDRLTHALHFALQRGEPDANLPTLVRVHIQNPLADALHWRRPDFGPAVGDVLAAIAREGSGALVVLADHADPETLLARVREAAPEAAHDGAGGDEAAHTTVPVPTRGHALAEWRRNGAGGQILADLGLGKLRVLGTPRRQIGLAGFGLEVVEYVDIAKLG</sequence>
<feature type="site" description="Essential for catalytic activity" evidence="14">
    <location>
        <position position="164"/>
    </location>
</feature>
<dbReference type="Proteomes" id="UP000060787">
    <property type="component" value="Chromosome"/>
</dbReference>
<comment type="cofactor">
    <cofactor evidence="14">
        <name>Mg(2+)</name>
        <dbReference type="ChEBI" id="CHEBI:18420"/>
    </cofactor>
    <cofactor evidence="14">
        <name>Mn(2+)</name>
        <dbReference type="ChEBI" id="CHEBI:29035"/>
    </cofactor>
    <text evidence="14">Binds 2 divalent metal cations per subunit. Magnesium or manganese.</text>
</comment>
<evidence type="ECO:0000313" key="17">
    <source>
        <dbReference type="Proteomes" id="UP000060787"/>
    </source>
</evidence>
<dbReference type="EMBL" id="CP011129">
    <property type="protein sequence ID" value="ALN79312.1"/>
    <property type="molecule type" value="Genomic_DNA"/>
</dbReference>
<dbReference type="Gene3D" id="3.90.870.10">
    <property type="entry name" value="DHBP synthase"/>
    <property type="match status" value="1"/>
</dbReference>
<feature type="binding site" evidence="14">
    <location>
        <position position="28"/>
    </location>
    <ligand>
        <name>Mg(2+)</name>
        <dbReference type="ChEBI" id="CHEBI:18420"/>
        <label>1</label>
    </ligand>
</feature>
<evidence type="ECO:0000256" key="13">
    <source>
        <dbReference type="ARBA" id="ARBA00023239"/>
    </source>
</evidence>
<name>A0A0S2F714_LYSAN</name>
<evidence type="ECO:0000256" key="12">
    <source>
        <dbReference type="ARBA" id="ARBA00023211"/>
    </source>
</evidence>
<comment type="subunit">
    <text evidence="14">Homodimer.</text>
</comment>
<evidence type="ECO:0000256" key="11">
    <source>
        <dbReference type="ARBA" id="ARBA00022842"/>
    </source>
</evidence>
<dbReference type="PIRSF" id="PIRSF001259">
    <property type="entry name" value="RibA"/>
    <property type="match status" value="1"/>
</dbReference>
<keyword evidence="17" id="KW-1185">Reference proteome</keyword>
<evidence type="ECO:0000256" key="7">
    <source>
        <dbReference type="ARBA" id="ARBA00012153"/>
    </source>
</evidence>
<dbReference type="OrthoDB" id="9793111at2"/>
<dbReference type="GO" id="GO:0000287">
    <property type="term" value="F:magnesium ion binding"/>
    <property type="evidence" value="ECO:0007669"/>
    <property type="project" value="UniProtKB-UniRule"/>
</dbReference>